<feature type="domain" description="YdbS-like PH" evidence="3">
    <location>
        <begin position="343"/>
        <end position="416"/>
    </location>
</feature>
<feature type="domain" description="YdbS-like PH" evidence="3">
    <location>
        <begin position="72"/>
        <end position="149"/>
    </location>
</feature>
<sequence length="439" mass="48162">MDEPAAGAPAVRERRLHPVTPLRRAWAPIAGVVFLVKQDWARDWALGLDPRWLAAGIVLLVLAAGAYGYQSWRRTYYALTDTELRIRSGLLFRRSVHIRLDRLQAVEIAEPLLARLAGVAKLTLDVLGTEAKDELAFLSKRGARELRAELLARAAGFAPEDAADVGEAPTRELARVHPKTLAAAVALNGAALCLLLAGPVSVVLAWQFLDSLWTGLAMAISAYGLLWAVTGGRYLSEYDWTVGASPDGLRLDHGLLDRQHETVPPGRIQAVRIIRPLLWRLKGWVRIEMDVAGTHNGVLLPVADLATAQRVIAQVLPRTDIEAVRAALRPAPRRAWLCLPVRWRGLGHTADDTVFAAAKGLLTRTLSLVPHAKVQSVRLRQGPWQRRLGLADVAVDTGARTVVTARLRPADQARALVTDQAERSRTGRREAAPEQWMRA</sequence>
<feature type="transmembrane region" description="Helical" evidence="2">
    <location>
        <begin position="52"/>
        <end position="69"/>
    </location>
</feature>
<dbReference type="InterPro" id="IPR005182">
    <property type="entry name" value="YdbS-like_PH"/>
</dbReference>
<feature type="domain" description="YdbS-like PH" evidence="3">
    <location>
        <begin position="245"/>
        <end position="313"/>
    </location>
</feature>
<dbReference type="Pfam" id="PF03703">
    <property type="entry name" value="bPH_2"/>
    <property type="match status" value="3"/>
</dbReference>
<dbReference type="AlphaFoldDB" id="A0A4Q9HP93"/>
<gene>
    <name evidence="4" type="ORF">EYS09_26565</name>
</gene>
<dbReference type="PANTHER" id="PTHR34473:SF2">
    <property type="entry name" value="UPF0699 TRANSMEMBRANE PROTEIN YDBT"/>
    <property type="match status" value="1"/>
</dbReference>
<name>A0A4Q9HP93_STRKA</name>
<reference evidence="4 5" key="1">
    <citation type="submission" date="2019-02" db="EMBL/GenBank/DDBJ databases">
        <title>Draft Genome Sequence of Streptomyces sp. AM-2504, identified by 16S rRNA comparative analysis as a Streptomyces Kasugaensis strain.</title>
        <authorList>
            <person name="Napolioni V."/>
            <person name="Giuliodori A.M."/>
            <person name="Spurio R."/>
            <person name="Fabbretti A."/>
        </authorList>
    </citation>
    <scope>NUCLEOTIDE SEQUENCE [LARGE SCALE GENOMIC DNA]</scope>
    <source>
        <strain evidence="4 5">AM-2504</strain>
    </source>
</reference>
<keyword evidence="2" id="KW-0812">Transmembrane</keyword>
<evidence type="ECO:0000313" key="5">
    <source>
        <dbReference type="Proteomes" id="UP000292452"/>
    </source>
</evidence>
<comment type="caution">
    <text evidence="4">The sequence shown here is derived from an EMBL/GenBank/DDBJ whole genome shotgun (WGS) entry which is preliminary data.</text>
</comment>
<evidence type="ECO:0000259" key="3">
    <source>
        <dbReference type="Pfam" id="PF03703"/>
    </source>
</evidence>
<evidence type="ECO:0000256" key="1">
    <source>
        <dbReference type="SAM" id="MobiDB-lite"/>
    </source>
</evidence>
<dbReference type="PANTHER" id="PTHR34473">
    <property type="entry name" value="UPF0699 TRANSMEMBRANE PROTEIN YDBS"/>
    <property type="match status" value="1"/>
</dbReference>
<feature type="transmembrane region" description="Helical" evidence="2">
    <location>
        <begin position="181"/>
        <end position="206"/>
    </location>
</feature>
<feature type="transmembrane region" description="Helical" evidence="2">
    <location>
        <begin position="212"/>
        <end position="229"/>
    </location>
</feature>
<protein>
    <recommendedName>
        <fullName evidence="3">YdbS-like PH domain-containing protein</fullName>
    </recommendedName>
</protein>
<accession>A0A4Q9HP93</accession>
<feature type="compositionally biased region" description="Basic and acidic residues" evidence="1">
    <location>
        <begin position="420"/>
        <end position="432"/>
    </location>
</feature>
<dbReference type="PIRSF" id="PIRSF026631">
    <property type="entry name" value="UCP026631"/>
    <property type="match status" value="1"/>
</dbReference>
<dbReference type="InterPro" id="IPR014529">
    <property type="entry name" value="UCP026631"/>
</dbReference>
<keyword evidence="2" id="KW-0472">Membrane</keyword>
<keyword evidence="2" id="KW-1133">Transmembrane helix</keyword>
<keyword evidence="5" id="KW-1185">Reference proteome</keyword>
<proteinExistence type="predicted"/>
<evidence type="ECO:0000313" key="4">
    <source>
        <dbReference type="EMBL" id="TBO56702.1"/>
    </source>
</evidence>
<dbReference type="EMBL" id="SIXH01000305">
    <property type="protein sequence ID" value="TBO56702.1"/>
    <property type="molecule type" value="Genomic_DNA"/>
</dbReference>
<feature type="region of interest" description="Disordered" evidence="1">
    <location>
        <begin position="416"/>
        <end position="439"/>
    </location>
</feature>
<evidence type="ECO:0000256" key="2">
    <source>
        <dbReference type="SAM" id="Phobius"/>
    </source>
</evidence>
<organism evidence="4 5">
    <name type="scientific">Streptomyces kasugaensis</name>
    <dbReference type="NCBI Taxonomy" id="1946"/>
    <lineage>
        <taxon>Bacteria</taxon>
        <taxon>Bacillati</taxon>
        <taxon>Actinomycetota</taxon>
        <taxon>Actinomycetes</taxon>
        <taxon>Kitasatosporales</taxon>
        <taxon>Streptomycetaceae</taxon>
        <taxon>Streptomyces</taxon>
    </lineage>
</organism>
<dbReference type="Proteomes" id="UP000292452">
    <property type="component" value="Unassembled WGS sequence"/>
</dbReference>